<evidence type="ECO:0000256" key="5">
    <source>
        <dbReference type="ARBA" id="ARBA00022782"/>
    </source>
</evidence>
<feature type="domain" description="3-oxo-5-alpha-steroid 4-dehydrogenase C-terminal" evidence="15">
    <location>
        <begin position="178"/>
        <end position="246"/>
    </location>
</feature>
<dbReference type="AlphaFoldDB" id="A0A1D1V2B2"/>
<dbReference type="GO" id="GO:0006694">
    <property type="term" value="P:steroid biosynthetic process"/>
    <property type="evidence" value="ECO:0007669"/>
    <property type="project" value="TreeGrafter"/>
</dbReference>
<dbReference type="Proteomes" id="UP000186922">
    <property type="component" value="Unassembled WGS sequence"/>
</dbReference>
<proteinExistence type="inferred from homology"/>
<dbReference type="GO" id="GO:0003865">
    <property type="term" value="F:3-oxo-5-alpha-steroid 4-dehydrogenase activity"/>
    <property type="evidence" value="ECO:0007669"/>
    <property type="project" value="TreeGrafter"/>
</dbReference>
<feature type="transmembrane region" description="Helical" evidence="14">
    <location>
        <begin position="151"/>
        <end position="172"/>
    </location>
</feature>
<keyword evidence="12 14" id="KW-0472">Membrane</keyword>
<dbReference type="EMBL" id="BDGG01000002">
    <property type="protein sequence ID" value="GAU93717.1"/>
    <property type="molecule type" value="Genomic_DNA"/>
</dbReference>
<evidence type="ECO:0000259" key="15">
    <source>
        <dbReference type="Pfam" id="PF02544"/>
    </source>
</evidence>
<feature type="transmembrane region" description="Helical" evidence="14">
    <location>
        <begin position="210"/>
        <end position="232"/>
    </location>
</feature>
<evidence type="ECO:0000256" key="2">
    <source>
        <dbReference type="ARBA" id="ARBA00004524"/>
    </source>
</evidence>
<evidence type="ECO:0000256" key="11">
    <source>
        <dbReference type="ARBA" id="ARBA00023098"/>
    </source>
</evidence>
<dbReference type="InterPro" id="IPR039357">
    <property type="entry name" value="SRD5A/TECR"/>
</dbReference>
<keyword evidence="9 14" id="KW-1133">Transmembrane helix</keyword>
<evidence type="ECO:0000256" key="6">
    <source>
        <dbReference type="ARBA" id="ARBA00022824"/>
    </source>
</evidence>
<keyword evidence="7" id="KW-0492">Microsome</keyword>
<dbReference type="OrthoDB" id="5788137at2759"/>
<evidence type="ECO:0000313" key="16">
    <source>
        <dbReference type="EMBL" id="GAU93717.1"/>
    </source>
</evidence>
<dbReference type="STRING" id="947166.A0A1D1V2B2"/>
<organism evidence="16 17">
    <name type="scientific">Ramazzottius varieornatus</name>
    <name type="common">Water bear</name>
    <name type="synonym">Tardigrade</name>
    <dbReference type="NCBI Taxonomy" id="947166"/>
    <lineage>
        <taxon>Eukaryota</taxon>
        <taxon>Metazoa</taxon>
        <taxon>Ecdysozoa</taxon>
        <taxon>Tardigrada</taxon>
        <taxon>Eutardigrada</taxon>
        <taxon>Parachela</taxon>
        <taxon>Hypsibioidea</taxon>
        <taxon>Ramazzottiidae</taxon>
        <taxon>Ramazzottius</taxon>
    </lineage>
</organism>
<evidence type="ECO:0000256" key="10">
    <source>
        <dbReference type="ARBA" id="ARBA00023002"/>
    </source>
</evidence>
<sequence>MNAHVHVNPGADLGGDGYAHAHAGGNVRAPDVQHHHAQENVVINPKIVDVHAGNIVVDTMSGSGWFSSALLDIESERKLLDFTYYMVIGAAVVIYVLLHFLPSAYGRYASRAFGILIPARIAWFVQDLPAVVIPLLVFFNMEHTQLHLANYVLLAMFLLSYAQRAFVYPLLIKGGKPVPSVPFVGALVYNTINGYFQARYLTRFAYYGPLWLITVNFIAGAIMFALGLGINWQSDAILRSLRSPLSRARGDIHTSDVVDDSETVGEVFDKSAKRNMQKAGPGGPMPTSSSASRSTGNDERIGYKIPRGGMFEFVSCANFFGEIVEWWGFAYCAWSLPAVAHAIFTTANLVPRALQHHQDYLLKFKDSYPKNRAAVIPYLL</sequence>
<dbReference type="Pfam" id="PF02544">
    <property type="entry name" value="Steroid_dh"/>
    <property type="match status" value="2"/>
</dbReference>
<gene>
    <name evidence="16" type="primary">RvY_05613-1</name>
    <name evidence="16" type="synonym">RvY_05613.1</name>
    <name evidence="16" type="ORF">RvY_05613</name>
</gene>
<comment type="caution">
    <text evidence="16">The sequence shown here is derived from an EMBL/GenBank/DDBJ whole genome shotgun (WGS) entry which is preliminary data.</text>
</comment>
<keyword evidence="5" id="KW-0221">Differentiation</keyword>
<keyword evidence="6" id="KW-0256">Endoplasmic reticulum</keyword>
<reference evidence="16 17" key="1">
    <citation type="journal article" date="2016" name="Nat. Commun.">
        <title>Extremotolerant tardigrade genome and improved radiotolerance of human cultured cells by tardigrade-unique protein.</title>
        <authorList>
            <person name="Hashimoto T."/>
            <person name="Horikawa D.D."/>
            <person name="Saito Y."/>
            <person name="Kuwahara H."/>
            <person name="Kozuka-Hata H."/>
            <person name="Shin-I T."/>
            <person name="Minakuchi Y."/>
            <person name="Ohishi K."/>
            <person name="Motoyama A."/>
            <person name="Aizu T."/>
            <person name="Enomoto A."/>
            <person name="Kondo K."/>
            <person name="Tanaka S."/>
            <person name="Hara Y."/>
            <person name="Koshikawa S."/>
            <person name="Sagara H."/>
            <person name="Miura T."/>
            <person name="Yokobori S."/>
            <person name="Miyagawa K."/>
            <person name="Suzuki Y."/>
            <person name="Kubo T."/>
            <person name="Oyama M."/>
            <person name="Kohara Y."/>
            <person name="Fujiyama A."/>
            <person name="Arakawa K."/>
            <person name="Katayama T."/>
            <person name="Toyoda A."/>
            <person name="Kunieda T."/>
        </authorList>
    </citation>
    <scope>NUCLEOTIDE SEQUENCE [LARGE SCALE GENOMIC DNA]</scope>
    <source>
        <strain evidence="16 17">YOKOZUNA-1</strain>
    </source>
</reference>
<dbReference type="InterPro" id="IPR001104">
    <property type="entry name" value="3-oxo-5_a-steroid_4-DH_C"/>
</dbReference>
<keyword evidence="10" id="KW-0560">Oxidoreductase</keyword>
<feature type="transmembrane region" description="Helical" evidence="14">
    <location>
        <begin position="121"/>
        <end position="139"/>
    </location>
</feature>
<comment type="subcellular location">
    <subcellularLocation>
        <location evidence="1">Endoplasmic reticulum membrane</location>
        <topology evidence="1">Multi-pass membrane protein</topology>
    </subcellularLocation>
    <subcellularLocation>
        <location evidence="2">Microsome membrane</location>
    </subcellularLocation>
</comment>
<evidence type="ECO:0000256" key="8">
    <source>
        <dbReference type="ARBA" id="ARBA00022857"/>
    </source>
</evidence>
<feature type="region of interest" description="Disordered" evidence="13">
    <location>
        <begin position="274"/>
        <end position="297"/>
    </location>
</feature>
<feature type="transmembrane region" description="Helical" evidence="14">
    <location>
        <begin position="82"/>
        <end position="101"/>
    </location>
</feature>
<evidence type="ECO:0000313" key="17">
    <source>
        <dbReference type="Proteomes" id="UP000186922"/>
    </source>
</evidence>
<dbReference type="PANTHER" id="PTHR10556">
    <property type="entry name" value="3-OXO-5-ALPHA-STEROID 4-DEHYDROGENASE"/>
    <property type="match status" value="1"/>
</dbReference>
<keyword evidence="11" id="KW-0443">Lipid metabolism</keyword>
<evidence type="ECO:0000256" key="4">
    <source>
        <dbReference type="ARBA" id="ARBA00022692"/>
    </source>
</evidence>
<accession>A0A1D1V2B2</accession>
<evidence type="ECO:0000256" key="1">
    <source>
        <dbReference type="ARBA" id="ARBA00004477"/>
    </source>
</evidence>
<evidence type="ECO:0000256" key="9">
    <source>
        <dbReference type="ARBA" id="ARBA00022989"/>
    </source>
</evidence>
<evidence type="ECO:0000256" key="12">
    <source>
        <dbReference type="ARBA" id="ARBA00023136"/>
    </source>
</evidence>
<evidence type="ECO:0000256" key="3">
    <source>
        <dbReference type="ARBA" id="ARBA00007742"/>
    </source>
</evidence>
<keyword evidence="17" id="KW-1185">Reference proteome</keyword>
<name>A0A1D1V2B2_RAMVA</name>
<dbReference type="PROSITE" id="PS50244">
    <property type="entry name" value="S5A_REDUCTASE"/>
    <property type="match status" value="1"/>
</dbReference>
<feature type="compositionally biased region" description="Polar residues" evidence="13">
    <location>
        <begin position="286"/>
        <end position="295"/>
    </location>
</feature>
<protein>
    <recommendedName>
        <fullName evidence="15">3-oxo-5-alpha-steroid 4-dehydrogenase C-terminal domain-containing protein</fullName>
    </recommendedName>
</protein>
<dbReference type="GO" id="GO:0030154">
    <property type="term" value="P:cell differentiation"/>
    <property type="evidence" value="ECO:0007669"/>
    <property type="project" value="UniProtKB-KW"/>
</dbReference>
<feature type="domain" description="3-oxo-5-alpha-steroid 4-dehydrogenase C-terminal" evidence="15">
    <location>
        <begin position="297"/>
        <end position="380"/>
    </location>
</feature>
<dbReference type="GO" id="GO:0005789">
    <property type="term" value="C:endoplasmic reticulum membrane"/>
    <property type="evidence" value="ECO:0007669"/>
    <property type="project" value="UniProtKB-SubCell"/>
</dbReference>
<dbReference type="PANTHER" id="PTHR10556:SF57">
    <property type="entry name" value="3-OXO-5-ALPHA-STEROID 4-DEHYDROGENASE 1"/>
    <property type="match status" value="1"/>
</dbReference>
<evidence type="ECO:0000256" key="14">
    <source>
        <dbReference type="SAM" id="Phobius"/>
    </source>
</evidence>
<comment type="similarity">
    <text evidence="3">Belongs to the steroid 5-alpha reductase family.</text>
</comment>
<keyword evidence="8" id="KW-0521">NADP</keyword>
<keyword evidence="4 14" id="KW-0812">Transmembrane</keyword>
<evidence type="ECO:0000256" key="13">
    <source>
        <dbReference type="SAM" id="MobiDB-lite"/>
    </source>
</evidence>
<evidence type="ECO:0000256" key="7">
    <source>
        <dbReference type="ARBA" id="ARBA00022848"/>
    </source>
</evidence>